<evidence type="ECO:0000313" key="3">
    <source>
        <dbReference type="Proteomes" id="UP000640426"/>
    </source>
</evidence>
<feature type="transmembrane region" description="Helical" evidence="1">
    <location>
        <begin position="49"/>
        <end position="67"/>
    </location>
</feature>
<protein>
    <submittedName>
        <fullName evidence="2">Uncharacterized protein</fullName>
    </submittedName>
</protein>
<feature type="transmembrane region" description="Helical" evidence="1">
    <location>
        <begin position="73"/>
        <end position="92"/>
    </location>
</feature>
<organism evidence="2 3">
    <name type="scientific">Sphingomonas mollis</name>
    <dbReference type="NCBI Taxonomy" id="2795726"/>
    <lineage>
        <taxon>Bacteria</taxon>
        <taxon>Pseudomonadati</taxon>
        <taxon>Pseudomonadota</taxon>
        <taxon>Alphaproteobacteria</taxon>
        <taxon>Sphingomonadales</taxon>
        <taxon>Sphingomonadaceae</taxon>
        <taxon>Sphingomonas</taxon>
    </lineage>
</organism>
<keyword evidence="1" id="KW-0472">Membrane</keyword>
<keyword evidence="1" id="KW-0812">Transmembrane</keyword>
<keyword evidence="3" id="KW-1185">Reference proteome</keyword>
<keyword evidence="1" id="KW-1133">Transmembrane helix</keyword>
<name>A0ABS0XLD6_9SPHN</name>
<proteinExistence type="predicted"/>
<comment type="caution">
    <text evidence="2">The sequence shown here is derived from an EMBL/GenBank/DDBJ whole genome shotgun (WGS) entry which is preliminary data.</text>
</comment>
<accession>A0ABS0XLD6</accession>
<sequence>MIHRARTVAAGFADVGLTHAEELLRRMSPEGREQARREREAKARRQRRLMVRLVVAAVASLLIWALLAGMATAGVALAIASALMLLLTTLVFTRADPRAPGREALTQAALPCLAEEAVVWIAAQRRGLPPPALQLIDAMSRRLDELVPRLGRLDPRSPEAASIRKLVAVELPDLVEGWRAVPISMRRVSHADGRTPDDHLINGLQLIGSELAKAGEKLERSTFDEIAVQGRYLELKYSEDDRLP</sequence>
<gene>
    <name evidence="2" type="ORF">JAO74_03400</name>
</gene>
<dbReference type="EMBL" id="JAELXS010000001">
    <property type="protein sequence ID" value="MBJ6120835.1"/>
    <property type="molecule type" value="Genomic_DNA"/>
</dbReference>
<dbReference type="Proteomes" id="UP000640426">
    <property type="component" value="Unassembled WGS sequence"/>
</dbReference>
<dbReference type="RefSeq" id="WP_233150582.1">
    <property type="nucleotide sequence ID" value="NZ_JAELXS010000001.1"/>
</dbReference>
<reference evidence="3" key="1">
    <citation type="submission" date="2020-12" db="EMBL/GenBank/DDBJ databases">
        <title>Hymenobacter sp.</title>
        <authorList>
            <person name="Kim M.K."/>
        </authorList>
    </citation>
    <scope>NUCLEOTIDE SEQUENCE [LARGE SCALE GENOMIC DNA]</scope>
    <source>
        <strain evidence="3">BT553</strain>
    </source>
</reference>
<evidence type="ECO:0000313" key="2">
    <source>
        <dbReference type="EMBL" id="MBJ6120835.1"/>
    </source>
</evidence>
<evidence type="ECO:0000256" key="1">
    <source>
        <dbReference type="SAM" id="Phobius"/>
    </source>
</evidence>